<gene>
    <name evidence="2" type="ORF">CVT26_010375</name>
</gene>
<evidence type="ECO:0000313" key="2">
    <source>
        <dbReference type="EMBL" id="PPQ81247.1"/>
    </source>
</evidence>
<feature type="chain" id="PRO_5019010977" evidence="1">
    <location>
        <begin position="18"/>
        <end position="168"/>
    </location>
</feature>
<evidence type="ECO:0000256" key="1">
    <source>
        <dbReference type="SAM" id="SignalP"/>
    </source>
</evidence>
<dbReference type="EMBL" id="NHYE01004889">
    <property type="protein sequence ID" value="PPQ81247.1"/>
    <property type="molecule type" value="Genomic_DNA"/>
</dbReference>
<protein>
    <submittedName>
        <fullName evidence="2">Uncharacterized protein</fullName>
    </submittedName>
</protein>
<feature type="signal peptide" evidence="1">
    <location>
        <begin position="1"/>
        <end position="17"/>
    </location>
</feature>
<organism evidence="2 3">
    <name type="scientific">Gymnopilus dilepis</name>
    <dbReference type="NCBI Taxonomy" id="231916"/>
    <lineage>
        <taxon>Eukaryota</taxon>
        <taxon>Fungi</taxon>
        <taxon>Dikarya</taxon>
        <taxon>Basidiomycota</taxon>
        <taxon>Agaricomycotina</taxon>
        <taxon>Agaricomycetes</taxon>
        <taxon>Agaricomycetidae</taxon>
        <taxon>Agaricales</taxon>
        <taxon>Agaricineae</taxon>
        <taxon>Hymenogastraceae</taxon>
        <taxon>Gymnopilus</taxon>
    </lineage>
</organism>
<sequence>MLAGAALHLLWVLFKMAKDYLFSDSSPDLEANTASSELQASDSDDSPRKLRRNFYLGLIPKAYAIITTELILSRNNVRSSTSTWTFGQTLAVLLLFSQIGDVFSLVRKFMSAAEAEKAKRKEQNEDVPKVNVEVKGYLSCDQKDAVVISVPVDETLESVDFPRPSRRS</sequence>
<dbReference type="AlphaFoldDB" id="A0A409WRY0"/>
<accession>A0A409WRY0</accession>
<keyword evidence="1" id="KW-0732">Signal</keyword>
<comment type="caution">
    <text evidence="2">The sequence shown here is derived from an EMBL/GenBank/DDBJ whole genome shotgun (WGS) entry which is preliminary data.</text>
</comment>
<reference evidence="2 3" key="1">
    <citation type="journal article" date="2018" name="Evol. Lett.">
        <title>Horizontal gene cluster transfer increased hallucinogenic mushroom diversity.</title>
        <authorList>
            <person name="Reynolds H.T."/>
            <person name="Vijayakumar V."/>
            <person name="Gluck-Thaler E."/>
            <person name="Korotkin H.B."/>
            <person name="Matheny P.B."/>
            <person name="Slot J.C."/>
        </authorList>
    </citation>
    <scope>NUCLEOTIDE SEQUENCE [LARGE SCALE GENOMIC DNA]</scope>
    <source>
        <strain evidence="2 3">SRW20</strain>
    </source>
</reference>
<dbReference type="InParanoid" id="A0A409WRY0"/>
<proteinExistence type="predicted"/>
<dbReference type="Proteomes" id="UP000284706">
    <property type="component" value="Unassembled WGS sequence"/>
</dbReference>
<keyword evidence="3" id="KW-1185">Reference proteome</keyword>
<dbReference type="OrthoDB" id="3351993at2759"/>
<evidence type="ECO:0000313" key="3">
    <source>
        <dbReference type="Proteomes" id="UP000284706"/>
    </source>
</evidence>
<name>A0A409WRY0_9AGAR</name>